<accession>A0ABQ4ARL0</accession>
<name>A0ABQ4ARL0_9ACTN</name>
<reference evidence="3 4" key="1">
    <citation type="submission" date="2021-01" db="EMBL/GenBank/DDBJ databases">
        <title>Whole genome shotgun sequence of Actinoplanes lobatus NBRC 12513.</title>
        <authorList>
            <person name="Komaki H."/>
            <person name="Tamura T."/>
        </authorList>
    </citation>
    <scope>NUCLEOTIDE SEQUENCE [LARGE SCALE GENOMIC DNA]</scope>
    <source>
        <strain evidence="3 4">NBRC 12513</strain>
    </source>
</reference>
<protein>
    <recommendedName>
        <fullName evidence="2">DUF4253 domain-containing protein</fullName>
    </recommendedName>
</protein>
<feature type="region of interest" description="Disordered" evidence="1">
    <location>
        <begin position="1"/>
        <end position="81"/>
    </location>
</feature>
<dbReference type="InterPro" id="IPR025349">
    <property type="entry name" value="DUF4253"/>
</dbReference>
<feature type="compositionally biased region" description="Basic and acidic residues" evidence="1">
    <location>
        <begin position="21"/>
        <end position="41"/>
    </location>
</feature>
<dbReference type="Pfam" id="PF14062">
    <property type="entry name" value="DUF4253"/>
    <property type="match status" value="1"/>
</dbReference>
<evidence type="ECO:0000256" key="1">
    <source>
        <dbReference type="SAM" id="MobiDB-lite"/>
    </source>
</evidence>
<dbReference type="Proteomes" id="UP000631312">
    <property type="component" value="Unassembled WGS sequence"/>
</dbReference>
<organism evidence="3 4">
    <name type="scientific">Actinoplanes lobatus</name>
    <dbReference type="NCBI Taxonomy" id="113568"/>
    <lineage>
        <taxon>Bacteria</taxon>
        <taxon>Bacillati</taxon>
        <taxon>Actinomycetota</taxon>
        <taxon>Actinomycetes</taxon>
        <taxon>Micromonosporales</taxon>
        <taxon>Micromonosporaceae</taxon>
        <taxon>Actinoplanes</taxon>
    </lineage>
</organism>
<evidence type="ECO:0000259" key="2">
    <source>
        <dbReference type="Pfam" id="PF14062"/>
    </source>
</evidence>
<feature type="region of interest" description="Disordered" evidence="1">
    <location>
        <begin position="108"/>
        <end position="135"/>
    </location>
</feature>
<gene>
    <name evidence="3" type="ORF">Alo02nite_65050</name>
</gene>
<dbReference type="EMBL" id="BOMP01000109">
    <property type="protein sequence ID" value="GIE43607.1"/>
    <property type="molecule type" value="Genomic_DNA"/>
</dbReference>
<feature type="compositionally biased region" description="Polar residues" evidence="1">
    <location>
        <begin position="42"/>
        <end position="54"/>
    </location>
</feature>
<feature type="domain" description="DUF4253" evidence="2">
    <location>
        <begin position="206"/>
        <end position="314"/>
    </location>
</feature>
<comment type="caution">
    <text evidence="3">The sequence shown here is derived from an EMBL/GenBank/DDBJ whole genome shotgun (WGS) entry which is preliminary data.</text>
</comment>
<evidence type="ECO:0000313" key="3">
    <source>
        <dbReference type="EMBL" id="GIE43607.1"/>
    </source>
</evidence>
<keyword evidence="4" id="KW-1185">Reference proteome</keyword>
<sequence length="314" mass="34068">MVSNRSQPGGAAQAAAGSKHAPTERNGPERQDEDTRTKEGTGSETRASTGSSLGRMSAPRLETDPTGGGWEPSPDGRLWISAGPPEPGWWRVLYEQHERTGLWPLLLGSLSDREPDRPWRDPDDRQPGQIRSAPGDHYPGALLGRWWSSVEPEEEDGEEELMASIGPFRAGWPGLARRGRLRADPGERASEIAGLVSAKGWLSVPRLGLIRSAGGADALTDVAWTGPTNHENDTAKISCVLRNWEDRFGVRVVAADFAGLYVSVAAPPLDEDHALEVAAEHHAFCPDNVLQGCGSLWEYAASLVGAPLWSFWWD</sequence>
<feature type="compositionally biased region" description="Basic and acidic residues" evidence="1">
    <location>
        <begin position="111"/>
        <end position="126"/>
    </location>
</feature>
<proteinExistence type="predicted"/>
<evidence type="ECO:0000313" key="4">
    <source>
        <dbReference type="Proteomes" id="UP000631312"/>
    </source>
</evidence>